<dbReference type="InterPro" id="IPR006076">
    <property type="entry name" value="FAD-dep_OxRdtase"/>
</dbReference>
<evidence type="ECO:0000256" key="2">
    <source>
        <dbReference type="ARBA" id="ARBA00038396"/>
    </source>
</evidence>
<accession>E3IUR4</accession>
<dbReference type="SUPFAM" id="SSF51905">
    <property type="entry name" value="FAD/NAD(P)-binding domain"/>
    <property type="match status" value="1"/>
</dbReference>
<gene>
    <name evidence="5" type="ordered locus">FraEuI1c_6912</name>
</gene>
<evidence type="ECO:0000256" key="3">
    <source>
        <dbReference type="SAM" id="MobiDB-lite"/>
    </source>
</evidence>
<dbReference type="Pfam" id="PF01266">
    <property type="entry name" value="DAO"/>
    <property type="match status" value="1"/>
</dbReference>
<dbReference type="HOGENOM" id="CLU_028028_1_0_11"/>
<dbReference type="InterPro" id="IPR036188">
    <property type="entry name" value="FAD/NAD-bd_sf"/>
</dbReference>
<protein>
    <submittedName>
        <fullName evidence="5">FAD dependent oxidoreductase</fullName>
    </submittedName>
</protein>
<feature type="domain" description="FAD dependent oxidoreductase" evidence="4">
    <location>
        <begin position="11"/>
        <end position="199"/>
    </location>
</feature>
<comment type="similarity">
    <text evidence="2">Belongs to the flavin-dependent halogenase family. Bacterial tryptophan halogenase subfamily.</text>
</comment>
<keyword evidence="1" id="KW-0560">Oxidoreductase</keyword>
<dbReference type="InterPro" id="IPR050816">
    <property type="entry name" value="Flavin-dep_Halogenase_NPB"/>
</dbReference>
<proteinExistence type="inferred from homology"/>
<evidence type="ECO:0000256" key="1">
    <source>
        <dbReference type="ARBA" id="ARBA00023002"/>
    </source>
</evidence>
<dbReference type="Proteomes" id="UP000002484">
    <property type="component" value="Chromosome"/>
</dbReference>
<evidence type="ECO:0000313" key="6">
    <source>
        <dbReference type="Proteomes" id="UP000002484"/>
    </source>
</evidence>
<reference evidence="5 6" key="1">
    <citation type="submission" date="2010-10" db="EMBL/GenBank/DDBJ databases">
        <title>Complete sequence of Frankia sp. EuI1c.</title>
        <authorList>
            <consortium name="US DOE Joint Genome Institute"/>
            <person name="Lucas S."/>
            <person name="Copeland A."/>
            <person name="Lapidus A."/>
            <person name="Cheng J.-F."/>
            <person name="Bruce D."/>
            <person name="Goodwin L."/>
            <person name="Pitluck S."/>
            <person name="Chertkov O."/>
            <person name="Detter J.C."/>
            <person name="Han C."/>
            <person name="Tapia R."/>
            <person name="Land M."/>
            <person name="Hauser L."/>
            <person name="Jeffries C."/>
            <person name="Kyrpides N."/>
            <person name="Ivanova N."/>
            <person name="Mikhailova N."/>
            <person name="Beauchemin N."/>
            <person name="Sen A."/>
            <person name="Sur S.A."/>
            <person name="Gtari M."/>
            <person name="Wall L."/>
            <person name="Tisa L."/>
            <person name="Woyke T."/>
        </authorList>
    </citation>
    <scope>NUCLEOTIDE SEQUENCE [LARGE SCALE GENOMIC DNA]</scope>
    <source>
        <strain evidence="6">DSM 45817 / CECT 9037 / EuI1c</strain>
    </source>
</reference>
<dbReference type="InParanoid" id="E3IUR4"/>
<sequence length="537" mass="55134">MPAMTLAATERVVIVGAGAAGLLAAVFLARAGRQVLVVDRDAATPPGAGEPRPGVPQARHSHAYLARFRALLTQRAPDLLARLLAAGAREISLARTAPAEIRRSLAAAPAGPGAGVPGLPADAGELVVLGARRSLLDDVLRTAALAEPGVTIRDGCRVTGLVTAPASAGGVPWVRGVRLADGTSIAADLVVDAGGRRSPLRDLLAATGAPLPAGLEAPCGITYYSRFYARGGDRSLATELNRGHTAGASFDRYSCLVFPADNDVFSVTFGVLPEDAELRVLRHGAAFDAAVRAIGPVAPWLDVKPALAPRELDPTELDPAEPAAEPLGPVAAMAGLHNRFHPWVADGQPAVLGLLPIGDAAMITNPAHTRGTTLAALTAAWLTDVVTGTPDPAERALRLDATMRAEALPWYHDSLAQDAARLSRWRPSTAVAPAPRSPDEAGTYEAGAGPQAVTNGEAFLASARDPVVWHAFTRLQNLLALPSDVLADPGIVARVRAVQASGWRPVPAPGPSHADLVATAGAALARAGGSQAPDGSP</sequence>
<dbReference type="EMBL" id="CP002299">
    <property type="protein sequence ID" value="ADP84880.1"/>
    <property type="molecule type" value="Genomic_DNA"/>
</dbReference>
<dbReference type="AlphaFoldDB" id="E3IUR4"/>
<dbReference type="PRINTS" id="PR00420">
    <property type="entry name" value="RNGMNOXGNASE"/>
</dbReference>
<dbReference type="eggNOG" id="COG0654">
    <property type="taxonomic scope" value="Bacteria"/>
</dbReference>
<name>E3IUR4_PSEI1</name>
<dbReference type="KEGG" id="fri:FraEuI1c_6912"/>
<dbReference type="Gene3D" id="3.50.50.60">
    <property type="entry name" value="FAD/NAD(P)-binding domain"/>
    <property type="match status" value="1"/>
</dbReference>
<organism evidence="5 6">
    <name type="scientific">Pseudofrankia inefficax (strain DSM 45817 / CECT 9037 / DDB 130130 / EuI1c)</name>
    <name type="common">Frankia inefficax</name>
    <dbReference type="NCBI Taxonomy" id="298654"/>
    <lineage>
        <taxon>Bacteria</taxon>
        <taxon>Bacillati</taxon>
        <taxon>Actinomycetota</taxon>
        <taxon>Actinomycetes</taxon>
        <taxon>Frankiales</taxon>
        <taxon>Frankiaceae</taxon>
        <taxon>Pseudofrankia</taxon>
    </lineage>
</organism>
<dbReference type="STRING" id="298654.FraEuI1c_6912"/>
<dbReference type="PANTHER" id="PTHR43747:SF5">
    <property type="entry name" value="FAD-BINDING DOMAIN-CONTAINING PROTEIN"/>
    <property type="match status" value="1"/>
</dbReference>
<feature type="region of interest" description="Disordered" evidence="3">
    <location>
        <begin position="426"/>
        <end position="449"/>
    </location>
</feature>
<keyword evidence="6" id="KW-1185">Reference proteome</keyword>
<dbReference type="GO" id="GO:0016491">
    <property type="term" value="F:oxidoreductase activity"/>
    <property type="evidence" value="ECO:0007669"/>
    <property type="project" value="UniProtKB-KW"/>
</dbReference>
<dbReference type="PANTHER" id="PTHR43747">
    <property type="entry name" value="FAD-BINDING PROTEIN"/>
    <property type="match status" value="1"/>
</dbReference>
<evidence type="ECO:0000313" key="5">
    <source>
        <dbReference type="EMBL" id="ADP84880.1"/>
    </source>
</evidence>
<evidence type="ECO:0000259" key="4">
    <source>
        <dbReference type="Pfam" id="PF01266"/>
    </source>
</evidence>